<dbReference type="EMBL" id="GBRH01278255">
    <property type="protein sequence ID" value="JAD19640.1"/>
    <property type="molecule type" value="Transcribed_RNA"/>
</dbReference>
<evidence type="ECO:0000256" key="1">
    <source>
        <dbReference type="SAM" id="MobiDB-lite"/>
    </source>
</evidence>
<dbReference type="AlphaFoldDB" id="A0A0A8Y311"/>
<sequence length="24" mass="2770">MGSIQKQPLHTRMRLSGVETSKER</sequence>
<reference evidence="2" key="1">
    <citation type="submission" date="2014-09" db="EMBL/GenBank/DDBJ databases">
        <authorList>
            <person name="Magalhaes I.L.F."/>
            <person name="Oliveira U."/>
            <person name="Santos F.R."/>
            <person name="Vidigal T.H.D.A."/>
            <person name="Brescovit A.D."/>
            <person name="Santos A.J."/>
        </authorList>
    </citation>
    <scope>NUCLEOTIDE SEQUENCE</scope>
    <source>
        <tissue evidence="2">Shoot tissue taken approximately 20 cm above the soil surface</tissue>
    </source>
</reference>
<protein>
    <submittedName>
        <fullName evidence="2">Uncharacterized protein</fullName>
    </submittedName>
</protein>
<name>A0A0A8Y311_ARUDO</name>
<proteinExistence type="predicted"/>
<accession>A0A0A8Y311</accession>
<reference evidence="2" key="2">
    <citation type="journal article" date="2015" name="Data Brief">
        <title>Shoot transcriptome of the giant reed, Arundo donax.</title>
        <authorList>
            <person name="Barrero R.A."/>
            <person name="Guerrero F.D."/>
            <person name="Moolhuijzen P."/>
            <person name="Goolsby J.A."/>
            <person name="Tidwell J."/>
            <person name="Bellgard S.E."/>
            <person name="Bellgard M.I."/>
        </authorList>
    </citation>
    <scope>NUCLEOTIDE SEQUENCE</scope>
    <source>
        <tissue evidence="2">Shoot tissue taken approximately 20 cm above the soil surface</tissue>
    </source>
</reference>
<evidence type="ECO:0000313" key="2">
    <source>
        <dbReference type="EMBL" id="JAD19640.1"/>
    </source>
</evidence>
<organism evidence="2">
    <name type="scientific">Arundo donax</name>
    <name type="common">Giant reed</name>
    <name type="synonym">Donax arundinaceus</name>
    <dbReference type="NCBI Taxonomy" id="35708"/>
    <lineage>
        <taxon>Eukaryota</taxon>
        <taxon>Viridiplantae</taxon>
        <taxon>Streptophyta</taxon>
        <taxon>Embryophyta</taxon>
        <taxon>Tracheophyta</taxon>
        <taxon>Spermatophyta</taxon>
        <taxon>Magnoliopsida</taxon>
        <taxon>Liliopsida</taxon>
        <taxon>Poales</taxon>
        <taxon>Poaceae</taxon>
        <taxon>PACMAD clade</taxon>
        <taxon>Arundinoideae</taxon>
        <taxon>Arundineae</taxon>
        <taxon>Arundo</taxon>
    </lineage>
</organism>
<feature type="region of interest" description="Disordered" evidence="1">
    <location>
        <begin position="1"/>
        <end position="24"/>
    </location>
</feature>